<dbReference type="InterPro" id="IPR002881">
    <property type="entry name" value="DUF58"/>
</dbReference>
<dbReference type="OrthoDB" id="9776116at2"/>
<accession>A0A5S9F323</accession>
<dbReference type="KEGG" id="uam:UABAM_02056"/>
<gene>
    <name evidence="2" type="ORF">UABAM_02056</name>
</gene>
<dbReference type="PANTHER" id="PTHR33608:SF7">
    <property type="entry name" value="DUF58 DOMAIN-CONTAINING PROTEIN"/>
    <property type="match status" value="1"/>
</dbReference>
<feature type="domain" description="DUF58" evidence="1">
    <location>
        <begin position="49"/>
        <end position="241"/>
    </location>
</feature>
<sequence>MANSKLYQLDSAEFAKQLNILCLKAKKRKKQQQRLPINWQGKETFEFEEYRQYNPGDDLRRVDWNIYNRLQEIVIKEYEIDPPQHLVVILDISKSMDVFHKLQYAKALSAALVYIGATLLDKVSFLCFPHTQQSLRSFSNNRNIFPFFSFLQQISSHQDVASLKECFQQFRLLNSTNINTVVISDFYTQEYFTSMRMFRGTCTAVQVVSEEELHPQLSGNMCFEDAESNKQHSLFIDKERMKIYHKNFHDHLSQVKNHCWQHKINYLLTEKHNLTFVLNILQTAGFIR</sequence>
<keyword evidence="3" id="KW-1185">Reference proteome</keyword>
<dbReference type="RefSeq" id="WP_151967894.1">
    <property type="nucleotide sequence ID" value="NZ_AP019860.1"/>
</dbReference>
<dbReference type="InterPro" id="IPR036465">
    <property type="entry name" value="vWFA_dom_sf"/>
</dbReference>
<evidence type="ECO:0000259" key="1">
    <source>
        <dbReference type="Pfam" id="PF01882"/>
    </source>
</evidence>
<dbReference type="Proteomes" id="UP000326354">
    <property type="component" value="Chromosome"/>
</dbReference>
<dbReference type="SUPFAM" id="SSF53300">
    <property type="entry name" value="vWA-like"/>
    <property type="match status" value="1"/>
</dbReference>
<evidence type="ECO:0000313" key="2">
    <source>
        <dbReference type="EMBL" id="BBM83703.1"/>
    </source>
</evidence>
<reference evidence="2 3" key="1">
    <citation type="submission" date="2019-08" db="EMBL/GenBank/DDBJ databases">
        <title>Complete genome sequence of Candidatus Uab amorphum.</title>
        <authorList>
            <person name="Shiratori T."/>
            <person name="Suzuki S."/>
            <person name="Kakizawa Y."/>
            <person name="Ishida K."/>
        </authorList>
    </citation>
    <scope>NUCLEOTIDE SEQUENCE [LARGE SCALE GENOMIC DNA]</scope>
    <source>
        <strain evidence="2 3">SRT547</strain>
    </source>
</reference>
<dbReference type="Pfam" id="PF01882">
    <property type="entry name" value="DUF58"/>
    <property type="match status" value="1"/>
</dbReference>
<evidence type="ECO:0000313" key="3">
    <source>
        <dbReference type="Proteomes" id="UP000326354"/>
    </source>
</evidence>
<proteinExistence type="predicted"/>
<organism evidence="2 3">
    <name type="scientific">Uabimicrobium amorphum</name>
    <dbReference type="NCBI Taxonomy" id="2596890"/>
    <lineage>
        <taxon>Bacteria</taxon>
        <taxon>Pseudomonadati</taxon>
        <taxon>Planctomycetota</taxon>
        <taxon>Candidatus Uabimicrobiia</taxon>
        <taxon>Candidatus Uabimicrobiales</taxon>
        <taxon>Candidatus Uabimicrobiaceae</taxon>
        <taxon>Candidatus Uabimicrobium</taxon>
    </lineage>
</organism>
<dbReference type="EMBL" id="AP019860">
    <property type="protein sequence ID" value="BBM83703.1"/>
    <property type="molecule type" value="Genomic_DNA"/>
</dbReference>
<protein>
    <recommendedName>
        <fullName evidence="1">DUF58 domain-containing protein</fullName>
    </recommendedName>
</protein>
<name>A0A5S9F323_UABAM</name>
<dbReference type="AlphaFoldDB" id="A0A5S9F323"/>
<dbReference type="PANTHER" id="PTHR33608">
    <property type="entry name" value="BLL2464 PROTEIN"/>
    <property type="match status" value="1"/>
</dbReference>